<organism evidence="1 2">
    <name type="scientific">Antarcticimicrobium sediminis</name>
    <dbReference type="NCBI Taxonomy" id="2546227"/>
    <lineage>
        <taxon>Bacteria</taxon>
        <taxon>Pseudomonadati</taxon>
        <taxon>Pseudomonadota</taxon>
        <taxon>Alphaproteobacteria</taxon>
        <taxon>Rhodobacterales</taxon>
        <taxon>Paracoccaceae</taxon>
        <taxon>Antarcticimicrobium</taxon>
    </lineage>
</organism>
<reference evidence="1 2" key="1">
    <citation type="submission" date="2019-03" db="EMBL/GenBank/DDBJ databases">
        <authorList>
            <person name="Zhang S."/>
        </authorList>
    </citation>
    <scope>NUCLEOTIDE SEQUENCE [LARGE SCALE GENOMIC DNA]</scope>
    <source>
        <strain evidence="1 2">S4J41</strain>
    </source>
</reference>
<evidence type="ECO:0000313" key="1">
    <source>
        <dbReference type="EMBL" id="TDE34510.1"/>
    </source>
</evidence>
<dbReference type="RefSeq" id="WP_132831248.1">
    <property type="nucleotide sequence ID" value="NZ_SMFP01000019.1"/>
</dbReference>
<sequence length="93" mass="10306">MNAREHEETFEREEKYGFRRANRSARIALHAIAASQELRQGTGATEQSQILRGGEAKTRCGADFPGKAAKNRPAKIAKFQVVRQPVRASGLLI</sequence>
<dbReference type="EMBL" id="SMFP01000019">
    <property type="protein sequence ID" value="TDE34510.1"/>
    <property type="molecule type" value="Genomic_DNA"/>
</dbReference>
<keyword evidence="2" id="KW-1185">Reference proteome</keyword>
<proteinExistence type="predicted"/>
<comment type="caution">
    <text evidence="1">The sequence shown here is derived from an EMBL/GenBank/DDBJ whole genome shotgun (WGS) entry which is preliminary data.</text>
</comment>
<evidence type="ECO:0000313" key="2">
    <source>
        <dbReference type="Proteomes" id="UP000294662"/>
    </source>
</evidence>
<gene>
    <name evidence="1" type="ORF">E1B25_19460</name>
</gene>
<dbReference type="AlphaFoldDB" id="A0A4R5EJG2"/>
<accession>A0A4R5EJG2</accession>
<name>A0A4R5EJG2_9RHOB</name>
<dbReference type="Proteomes" id="UP000294662">
    <property type="component" value="Unassembled WGS sequence"/>
</dbReference>
<protein>
    <submittedName>
        <fullName evidence="1">Uncharacterized protein</fullName>
    </submittedName>
</protein>